<proteinExistence type="predicted"/>
<sequence>EEYHPEKRGDEEPNFNNAIWWYSCDKASIYYQINSILRLENFELLMSYRYYLSDLCRMIEVIFNNTKKTNQKGTTLYRADKINKLSFEKMKQKQKGQLITMNGFVSTTTDIGIAEGYARNQFVPPGAVSVLFEIKYNP</sequence>
<name>A0A8S2XQI3_9BILA</name>
<dbReference type="PROSITE" id="PS51996">
    <property type="entry name" value="TR_MART"/>
    <property type="match status" value="1"/>
</dbReference>
<gene>
    <name evidence="1" type="ORF">TMI583_LOCUS48260</name>
</gene>
<dbReference type="Gene3D" id="3.90.176.10">
    <property type="entry name" value="Toxin ADP-ribosyltransferase, Chain A, domain 1"/>
    <property type="match status" value="1"/>
</dbReference>
<dbReference type="SUPFAM" id="SSF56399">
    <property type="entry name" value="ADP-ribosylation"/>
    <property type="match status" value="1"/>
</dbReference>
<feature type="non-terminal residue" evidence="1">
    <location>
        <position position="138"/>
    </location>
</feature>
<feature type="non-terminal residue" evidence="1">
    <location>
        <position position="1"/>
    </location>
</feature>
<organism evidence="1 2">
    <name type="scientific">Didymodactylos carnosus</name>
    <dbReference type="NCBI Taxonomy" id="1234261"/>
    <lineage>
        <taxon>Eukaryota</taxon>
        <taxon>Metazoa</taxon>
        <taxon>Spiralia</taxon>
        <taxon>Gnathifera</taxon>
        <taxon>Rotifera</taxon>
        <taxon>Eurotatoria</taxon>
        <taxon>Bdelloidea</taxon>
        <taxon>Philodinida</taxon>
        <taxon>Philodinidae</taxon>
        <taxon>Didymodactylos</taxon>
    </lineage>
</organism>
<dbReference type="AlphaFoldDB" id="A0A8S2XQI3"/>
<evidence type="ECO:0000313" key="1">
    <source>
        <dbReference type="EMBL" id="CAF4508584.1"/>
    </source>
</evidence>
<dbReference type="Proteomes" id="UP000682733">
    <property type="component" value="Unassembled WGS sequence"/>
</dbReference>
<dbReference type="EMBL" id="CAJOBA010097501">
    <property type="protein sequence ID" value="CAF4508584.1"/>
    <property type="molecule type" value="Genomic_DNA"/>
</dbReference>
<evidence type="ECO:0000313" key="2">
    <source>
        <dbReference type="Proteomes" id="UP000682733"/>
    </source>
</evidence>
<reference evidence="1" key="1">
    <citation type="submission" date="2021-02" db="EMBL/GenBank/DDBJ databases">
        <authorList>
            <person name="Nowell W R."/>
        </authorList>
    </citation>
    <scope>NUCLEOTIDE SEQUENCE</scope>
</reference>
<accession>A0A8S2XQI3</accession>
<protein>
    <submittedName>
        <fullName evidence="1">Uncharacterized protein</fullName>
    </submittedName>
</protein>
<comment type="caution">
    <text evidence="1">The sequence shown here is derived from an EMBL/GenBank/DDBJ whole genome shotgun (WGS) entry which is preliminary data.</text>
</comment>